<feature type="region of interest" description="Disordered" evidence="1">
    <location>
        <begin position="375"/>
        <end position="402"/>
    </location>
</feature>
<gene>
    <name evidence="2" type="ORF">LTR09_003851</name>
</gene>
<evidence type="ECO:0000256" key="1">
    <source>
        <dbReference type="SAM" id="MobiDB-lite"/>
    </source>
</evidence>
<keyword evidence="3" id="KW-1185">Reference proteome</keyword>
<name>A0AAJ0DJS0_9PEZI</name>
<feature type="compositionally biased region" description="Polar residues" evidence="1">
    <location>
        <begin position="382"/>
        <end position="398"/>
    </location>
</feature>
<dbReference type="AlphaFoldDB" id="A0AAJ0DJS0"/>
<proteinExistence type="predicted"/>
<evidence type="ECO:0000313" key="3">
    <source>
        <dbReference type="Proteomes" id="UP001271007"/>
    </source>
</evidence>
<protein>
    <submittedName>
        <fullName evidence="2">Uncharacterized protein</fullName>
    </submittedName>
</protein>
<comment type="caution">
    <text evidence="2">The sequence shown here is derived from an EMBL/GenBank/DDBJ whole genome shotgun (WGS) entry which is preliminary data.</text>
</comment>
<dbReference type="EMBL" id="JAWDJX010000009">
    <property type="protein sequence ID" value="KAK3055298.1"/>
    <property type="molecule type" value="Genomic_DNA"/>
</dbReference>
<organism evidence="2 3">
    <name type="scientific">Extremus antarcticus</name>
    <dbReference type="NCBI Taxonomy" id="702011"/>
    <lineage>
        <taxon>Eukaryota</taxon>
        <taxon>Fungi</taxon>
        <taxon>Dikarya</taxon>
        <taxon>Ascomycota</taxon>
        <taxon>Pezizomycotina</taxon>
        <taxon>Dothideomycetes</taxon>
        <taxon>Dothideomycetidae</taxon>
        <taxon>Mycosphaerellales</taxon>
        <taxon>Extremaceae</taxon>
        <taxon>Extremus</taxon>
    </lineage>
</organism>
<dbReference type="PANTHER" id="PTHR48312">
    <property type="match status" value="1"/>
</dbReference>
<accession>A0AAJ0DJS0</accession>
<dbReference type="Proteomes" id="UP001271007">
    <property type="component" value="Unassembled WGS sequence"/>
</dbReference>
<evidence type="ECO:0000313" key="2">
    <source>
        <dbReference type="EMBL" id="KAK3055298.1"/>
    </source>
</evidence>
<reference evidence="2" key="1">
    <citation type="submission" date="2023-04" db="EMBL/GenBank/DDBJ databases">
        <title>Black Yeasts Isolated from many extreme environments.</title>
        <authorList>
            <person name="Coleine C."/>
            <person name="Stajich J.E."/>
            <person name="Selbmann L."/>
        </authorList>
    </citation>
    <scope>NUCLEOTIDE SEQUENCE</scope>
    <source>
        <strain evidence="2">CCFEE 5312</strain>
    </source>
</reference>
<dbReference type="PANTHER" id="PTHR48312:SF1">
    <property type="entry name" value="SULFOTRANSFERASE"/>
    <property type="match status" value="1"/>
</dbReference>
<sequence>MTSPAVYGPQKNVWRQRQHCDAAEAVFASLTEAANSGAGAYPPKTYEDKAKEVEQTVIDIQKKGKLPWIKDHTFCVVSPSVLDNWLDGRPFSQQQHENPTPFDAAFLDSLTPIFLFRHPALAVPSWLRMMSSSLRNEIEDEDFQIFTTLSWTRLIFDSYLLRRKAANAVAGLERHHVPIVVETQDFIYKTEAVVRTVCEATGVSSDGVQLEWEPTPKEQQPPIAFVRWFLQDMFQSTGIQRAQQPVEATINLDDKLKEWTVEFGDKKAEQLHRVVLREMKNYEYLREFKIQVSGIFQASALIRALEVEISRMPGYIQEQVLASSALRFFRGREELVDDGSIVPSSEPQPPEKACQRCRLQGLDCVVRKTTLGRPNQKKSRILTPSSTEPGAGQESRSPSPDAEDLVLLTLGERQSIRKEQTNSVHQLSSGVHMYGAVNRTFDLTSSLLGRDKRYGSAIAGLKDKIPKALESVISEDILPVLDHHLLWLRLYMPWLPSLSKLWSEISVAHPGSTNHLSASTLTALLATIALDVPSEQLAPYRKARLDLECIVYHLGQKLLFRLPRDEYTLVVFELVMNYRPLALIDSQEAAAHTLSGNLFGTLIHTMQQRLGLDTAPRRLRACLVSAQRSEVEDLVLRILRWCATTMWRISLDLEEVETNRSETYQPEVVLQDAFDIAAEAIHRHALDRCFFLFHVLRYHADDLIATREVTADWRDTSKLSSHIQAHVELRIQRRKDYDHGLLRFFFDQGRTEEGLALSQLITTEQGQGYSSVIGLAMFYAIMQGSQPFEGNSLDGGQHPMAQLSKFWTERVNHEAAIVALDGRTEASDFLEQYGEMHIEALEKRLTDFINAATDVSLQGVPFIGPPRHTSTNVLMACKEILENNAVRIKIDGYLHPRVDMQLILFENAARRLESMEADGGTPEAVAHGSVLTACAKLIRSLYRIMGQWKRSYAIEKASLQKQQQGCSNTQVANPPAGSMWPPFGPGIDDFLTDGLFTDWDAWAQFAPVDMSSLPFDAQNQ</sequence>